<sequence>MCFNPIWRLYERNLNLLLHPYPGVFNTADIMRRPNPSTADPRKRQGMFIPGPVLLHGPSRLAVQEQPSPSPERPKDKGKQRATDKEVLEQEQAFAEEESSTALVPFLLRQSVILDGSKPSDPPTLEDSSPSAGTPNTVRRSVTVGKDEDLPESMKPLVDLKRRIAAANEEASRVTLALHDSSSPEDQEGLPIAPPRDTSSPLLPKKKPPVDPRLGTYLTNLGYTWNPLLGYPTCQPPLTIGLRRGWQDDDSEDDQPEEERAKWHCCKCGGHNRIWLIQHNAFPLGQLMCRCSHRGCQGCTFSGTVKPFVPMDDQAIIPVSEENGQVWFGSVCGYCGMANRAPVIKRHSKVLRKIPSMASLHNARLAVIDGGCGTLRKVRSTILPKSKRNFTPPDPSKQSPMAAVKFSGYECICTHLITLDCLTFQVTGKETKRVPGRPKTPPPPPKFFTTEELKARGHLEPIITTEKGGKKHWNPLRSNALEAGEIVAAKTLGILNGKLPY</sequence>
<gene>
    <name evidence="3" type="ORF">CC80DRAFT_498321</name>
</gene>
<evidence type="ECO:0000256" key="1">
    <source>
        <dbReference type="SAM" id="MobiDB-lite"/>
    </source>
</evidence>
<evidence type="ECO:0000313" key="3">
    <source>
        <dbReference type="EMBL" id="KAF1948299.1"/>
    </source>
</evidence>
<evidence type="ECO:0000259" key="2">
    <source>
        <dbReference type="Pfam" id="PF26652"/>
    </source>
</evidence>
<dbReference type="OrthoDB" id="3799818at2759"/>
<evidence type="ECO:0000313" key="4">
    <source>
        <dbReference type="Proteomes" id="UP000800035"/>
    </source>
</evidence>
<dbReference type="InterPro" id="IPR058253">
    <property type="entry name" value="Zn_ribbon_double"/>
</dbReference>
<feature type="compositionally biased region" description="Basic and acidic residues" evidence="1">
    <location>
        <begin position="72"/>
        <end position="86"/>
    </location>
</feature>
<feature type="compositionally biased region" description="Polar residues" evidence="1">
    <location>
        <begin position="126"/>
        <end position="140"/>
    </location>
</feature>
<dbReference type="Proteomes" id="UP000800035">
    <property type="component" value="Unassembled WGS sequence"/>
</dbReference>
<keyword evidence="4" id="KW-1185">Reference proteome</keyword>
<accession>A0A6A5T992</accession>
<feature type="region of interest" description="Disordered" evidence="1">
    <location>
        <begin position="175"/>
        <end position="211"/>
    </location>
</feature>
<reference evidence="3" key="1">
    <citation type="journal article" date="2020" name="Stud. Mycol.">
        <title>101 Dothideomycetes genomes: a test case for predicting lifestyles and emergence of pathogens.</title>
        <authorList>
            <person name="Haridas S."/>
            <person name="Albert R."/>
            <person name="Binder M."/>
            <person name="Bloem J."/>
            <person name="Labutti K."/>
            <person name="Salamov A."/>
            <person name="Andreopoulos B."/>
            <person name="Baker S."/>
            <person name="Barry K."/>
            <person name="Bills G."/>
            <person name="Bluhm B."/>
            <person name="Cannon C."/>
            <person name="Castanera R."/>
            <person name="Culley D."/>
            <person name="Daum C."/>
            <person name="Ezra D."/>
            <person name="Gonzalez J."/>
            <person name="Henrissat B."/>
            <person name="Kuo A."/>
            <person name="Liang C."/>
            <person name="Lipzen A."/>
            <person name="Lutzoni F."/>
            <person name="Magnuson J."/>
            <person name="Mondo S."/>
            <person name="Nolan M."/>
            <person name="Ohm R."/>
            <person name="Pangilinan J."/>
            <person name="Park H.-J."/>
            <person name="Ramirez L."/>
            <person name="Alfaro M."/>
            <person name="Sun H."/>
            <person name="Tritt A."/>
            <person name="Yoshinaga Y."/>
            <person name="Zwiers L.-H."/>
            <person name="Turgeon B."/>
            <person name="Goodwin S."/>
            <person name="Spatafora J."/>
            <person name="Crous P."/>
            <person name="Grigoriev I."/>
        </authorList>
    </citation>
    <scope>NUCLEOTIDE SEQUENCE</scope>
    <source>
        <strain evidence="3">CBS 675.92</strain>
    </source>
</reference>
<dbReference type="Pfam" id="PF26652">
    <property type="entry name" value="Zn_ribbon_double"/>
    <property type="match status" value="1"/>
</dbReference>
<name>A0A6A5T992_9PLEO</name>
<dbReference type="EMBL" id="ML977065">
    <property type="protein sequence ID" value="KAF1948299.1"/>
    <property type="molecule type" value="Genomic_DNA"/>
</dbReference>
<dbReference type="AlphaFoldDB" id="A0A6A5T992"/>
<protein>
    <recommendedName>
        <fullName evidence="2">Probable double zinc ribbon domain-containing protein</fullName>
    </recommendedName>
</protein>
<feature type="domain" description="Probable double zinc ribbon" evidence="2">
    <location>
        <begin position="263"/>
        <end position="344"/>
    </location>
</feature>
<proteinExistence type="predicted"/>
<organism evidence="3 4">
    <name type="scientific">Byssothecium circinans</name>
    <dbReference type="NCBI Taxonomy" id="147558"/>
    <lineage>
        <taxon>Eukaryota</taxon>
        <taxon>Fungi</taxon>
        <taxon>Dikarya</taxon>
        <taxon>Ascomycota</taxon>
        <taxon>Pezizomycotina</taxon>
        <taxon>Dothideomycetes</taxon>
        <taxon>Pleosporomycetidae</taxon>
        <taxon>Pleosporales</taxon>
        <taxon>Massarineae</taxon>
        <taxon>Massarinaceae</taxon>
        <taxon>Byssothecium</taxon>
    </lineage>
</organism>
<feature type="region of interest" description="Disordered" evidence="1">
    <location>
        <begin position="114"/>
        <end position="154"/>
    </location>
</feature>
<feature type="region of interest" description="Disordered" evidence="1">
    <location>
        <begin position="31"/>
        <end position="86"/>
    </location>
</feature>